<evidence type="ECO:0000256" key="1">
    <source>
        <dbReference type="SAM" id="Phobius"/>
    </source>
</evidence>
<dbReference type="EMBL" id="AEAH01001183">
    <property type="protein sequence ID" value="EGH32252.1"/>
    <property type="molecule type" value="Genomic_DNA"/>
</dbReference>
<feature type="non-terminal residue" evidence="2">
    <location>
        <position position="1"/>
    </location>
</feature>
<dbReference type="AlphaFoldDB" id="F3FPW0"/>
<feature type="transmembrane region" description="Helical" evidence="1">
    <location>
        <begin position="21"/>
        <end position="38"/>
    </location>
</feature>
<keyword evidence="1" id="KW-1133">Transmembrane helix</keyword>
<name>F3FPW0_PSESX</name>
<evidence type="ECO:0000313" key="2">
    <source>
        <dbReference type="EMBL" id="EGH32252.1"/>
    </source>
</evidence>
<keyword evidence="1" id="KW-0812">Transmembrane</keyword>
<accession>F3FPW0</accession>
<gene>
    <name evidence="2" type="ORF">PSYJA_26165</name>
</gene>
<dbReference type="HOGENOM" id="CLU_3262626_0_0_6"/>
<evidence type="ECO:0000313" key="3">
    <source>
        <dbReference type="Proteomes" id="UP000004471"/>
    </source>
</evidence>
<sequence length="41" mass="4805">EHVELPQERLDKQRRKRRDRVKLIVAVLAGLVVGWLLNNVS</sequence>
<comment type="caution">
    <text evidence="2">The sequence shown here is derived from an EMBL/GenBank/DDBJ whole genome shotgun (WGS) entry which is preliminary data.</text>
</comment>
<protein>
    <submittedName>
        <fullName evidence="2">Uncharacterized protein</fullName>
    </submittedName>
</protein>
<organism evidence="2 3">
    <name type="scientific">Pseudomonas syringae pv. japonica str. M301072</name>
    <dbReference type="NCBI Taxonomy" id="629262"/>
    <lineage>
        <taxon>Bacteria</taxon>
        <taxon>Pseudomonadati</taxon>
        <taxon>Pseudomonadota</taxon>
        <taxon>Gammaproteobacteria</taxon>
        <taxon>Pseudomonadales</taxon>
        <taxon>Pseudomonadaceae</taxon>
        <taxon>Pseudomonas</taxon>
        <taxon>Pseudomonas syringae</taxon>
    </lineage>
</organism>
<proteinExistence type="predicted"/>
<keyword evidence="1" id="KW-0472">Membrane</keyword>
<dbReference type="Proteomes" id="UP000004471">
    <property type="component" value="Unassembled WGS sequence"/>
</dbReference>
<reference evidence="2 3" key="1">
    <citation type="journal article" date="2011" name="PLoS Pathog.">
        <title>Dynamic evolution of pathogenicity revealed by sequencing and comparative genomics of 19 Pseudomonas syringae isolates.</title>
        <authorList>
            <person name="Baltrus D.A."/>
            <person name="Nishimura M.T."/>
            <person name="Romanchuk A."/>
            <person name="Chang J.H."/>
            <person name="Mukhtar M.S."/>
            <person name="Cherkis K."/>
            <person name="Roach J."/>
            <person name="Grant S.R."/>
            <person name="Jones C.D."/>
            <person name="Dangl J.L."/>
        </authorList>
    </citation>
    <scope>NUCLEOTIDE SEQUENCE [LARGE SCALE GENOMIC DNA]</scope>
    <source>
        <strain evidence="3">M301072PT</strain>
    </source>
</reference>